<feature type="domain" description="Single-stranded DNA-binding protein BPT7" evidence="2">
    <location>
        <begin position="21"/>
        <end position="147"/>
    </location>
</feature>
<dbReference type="RefSeq" id="WP_004154595.1">
    <property type="nucleotide sequence ID" value="NZ_AP021908.1"/>
</dbReference>
<proteinExistence type="predicted"/>
<protein>
    <recommendedName>
        <fullName evidence="2">Single-stranded DNA-binding protein BPT7 domain-containing protein</fullName>
    </recommendedName>
</protein>
<evidence type="ECO:0000256" key="1">
    <source>
        <dbReference type="SAM" id="MobiDB-lite"/>
    </source>
</evidence>
<dbReference type="InterPro" id="IPR049476">
    <property type="entry name" value="SBB_BPT7"/>
</dbReference>
<dbReference type="Pfam" id="PF21265">
    <property type="entry name" value="SBB_T7"/>
    <property type="match status" value="1"/>
</dbReference>
<dbReference type="Gene3D" id="2.40.50.140">
    <property type="entry name" value="Nucleic acid-binding proteins"/>
    <property type="match status" value="1"/>
</dbReference>
<accession>A0A6B8GTT0</accession>
<comment type="caution">
    <text evidence="4">The sequence shown here is derived from an EMBL/GenBank/DDBJ whole genome shotgun (WGS) entry which is preliminary data.</text>
</comment>
<dbReference type="Proteomes" id="UP001214521">
    <property type="component" value="Unassembled WGS sequence"/>
</dbReference>
<evidence type="ECO:0000313" key="4">
    <source>
        <dbReference type="EMBL" id="MBH1650893.1"/>
    </source>
</evidence>
<evidence type="ECO:0000313" key="3">
    <source>
        <dbReference type="EMBL" id="EKT4440618.1"/>
    </source>
</evidence>
<dbReference type="AlphaFoldDB" id="A0A6B8GTT0"/>
<evidence type="ECO:0000259" key="2">
    <source>
        <dbReference type="Pfam" id="PF21265"/>
    </source>
</evidence>
<sequence>MATKKRERFVSPKGTAVWPRLNEPDTKFKPEGEYTVSLAFDPNDKDFKALAKKLETRRDELFQEFLSENPKKKKGAEVAPVFTEETDENGDDTGRVLVKFKMKASGVSKRTGKKFTMRPDIFDARGKKIDNPPQIGGGSELKVSYEIGGSFVESAKKFYLTCYMVAVQVIELVEFGQRNAKDYGFGEEDGYEAADSAPFSDSDDDSDDDSDSDDEGDDGDY</sequence>
<dbReference type="EMBL" id="JADUNP010000002">
    <property type="protein sequence ID" value="MBH1650893.1"/>
    <property type="molecule type" value="Genomic_DNA"/>
</dbReference>
<reference evidence="3" key="2">
    <citation type="submission" date="2022-07" db="EMBL/GenBank/DDBJ databases">
        <authorList>
            <consortium name="Clinical and Environmental Microbiology Branch: Whole genome sequencing antimicrobial resistance pathogens in the healthcare setting"/>
        </authorList>
    </citation>
    <scope>NUCLEOTIDE SEQUENCE</scope>
    <source>
        <strain evidence="3">Stenotrophomonas_maltophilia_2021CK-00905</strain>
    </source>
</reference>
<feature type="compositionally biased region" description="Acidic residues" evidence="1">
    <location>
        <begin position="201"/>
        <end position="221"/>
    </location>
</feature>
<gene>
    <name evidence="4" type="ORF">I5U67_01705</name>
    <name evidence="3" type="ORF">QEK83_001252</name>
</gene>
<organism evidence="4 5">
    <name type="scientific">Stenotrophomonas maltophilia</name>
    <name type="common">Pseudomonas maltophilia</name>
    <name type="synonym">Xanthomonas maltophilia</name>
    <dbReference type="NCBI Taxonomy" id="40324"/>
    <lineage>
        <taxon>Bacteria</taxon>
        <taxon>Pseudomonadati</taxon>
        <taxon>Pseudomonadota</taxon>
        <taxon>Gammaproteobacteria</taxon>
        <taxon>Lysobacterales</taxon>
        <taxon>Lysobacteraceae</taxon>
        <taxon>Stenotrophomonas</taxon>
        <taxon>Stenotrophomonas maltophilia group</taxon>
    </lineage>
</organism>
<dbReference type="Proteomes" id="UP000625930">
    <property type="component" value="Unassembled WGS sequence"/>
</dbReference>
<reference evidence="4" key="1">
    <citation type="submission" date="2020-11" db="EMBL/GenBank/DDBJ databases">
        <title>Enhanced detection system for hospital associated transmission using whole genome sequencing surveillance.</title>
        <authorList>
            <person name="Harrison L.H."/>
            <person name="Van Tyne D."/>
            <person name="Marsh J.W."/>
            <person name="Griffith M.P."/>
            <person name="Snyder D.J."/>
            <person name="Cooper V.S."/>
            <person name="Mustapha M."/>
        </authorList>
    </citation>
    <scope>NUCLEOTIDE SEQUENCE</scope>
    <source>
        <strain evidence="4">STEN00091</strain>
    </source>
</reference>
<dbReference type="SUPFAM" id="SSF50249">
    <property type="entry name" value="Nucleic acid-binding proteins"/>
    <property type="match status" value="1"/>
</dbReference>
<name>A0A6B8GTT0_STEMA</name>
<feature type="region of interest" description="Disordered" evidence="1">
    <location>
        <begin position="184"/>
        <end position="221"/>
    </location>
</feature>
<evidence type="ECO:0000313" key="5">
    <source>
        <dbReference type="Proteomes" id="UP000625930"/>
    </source>
</evidence>
<dbReference type="InterPro" id="IPR012340">
    <property type="entry name" value="NA-bd_OB-fold"/>
</dbReference>
<dbReference type="EMBL" id="ABLOMU010000009">
    <property type="protein sequence ID" value="EKT4440618.1"/>
    <property type="molecule type" value="Genomic_DNA"/>
</dbReference>